<gene>
    <name evidence="2" type="ORF">A2975_02965</name>
</gene>
<dbReference type="Proteomes" id="UP000178429">
    <property type="component" value="Unassembled WGS sequence"/>
</dbReference>
<protein>
    <submittedName>
        <fullName evidence="2">Uncharacterized protein</fullName>
    </submittedName>
</protein>
<dbReference type="AlphaFoldDB" id="A0A1F8BZH3"/>
<proteinExistence type="predicted"/>
<comment type="caution">
    <text evidence="2">The sequence shown here is derived from an EMBL/GenBank/DDBJ whole genome shotgun (WGS) entry which is preliminary data.</text>
</comment>
<evidence type="ECO:0000313" key="3">
    <source>
        <dbReference type="Proteomes" id="UP000178429"/>
    </source>
</evidence>
<dbReference type="EMBL" id="MGHL01000011">
    <property type="protein sequence ID" value="OGM69493.1"/>
    <property type="molecule type" value="Genomic_DNA"/>
</dbReference>
<reference evidence="2 3" key="1">
    <citation type="journal article" date="2016" name="Nat. Commun.">
        <title>Thousands of microbial genomes shed light on interconnected biogeochemical processes in an aquifer system.</title>
        <authorList>
            <person name="Anantharaman K."/>
            <person name="Brown C.T."/>
            <person name="Hug L.A."/>
            <person name="Sharon I."/>
            <person name="Castelle C.J."/>
            <person name="Probst A.J."/>
            <person name="Thomas B.C."/>
            <person name="Singh A."/>
            <person name="Wilkins M.J."/>
            <person name="Karaoz U."/>
            <person name="Brodie E.L."/>
            <person name="Williams K.H."/>
            <person name="Hubbard S.S."/>
            <person name="Banfield J.F."/>
        </authorList>
    </citation>
    <scope>NUCLEOTIDE SEQUENCE [LARGE SCALE GENOMIC DNA]</scope>
</reference>
<feature type="transmembrane region" description="Helical" evidence="1">
    <location>
        <begin position="43"/>
        <end position="63"/>
    </location>
</feature>
<dbReference type="STRING" id="1802525.A2975_02965"/>
<name>A0A1F8BZH3_9BACT</name>
<feature type="transmembrane region" description="Helical" evidence="1">
    <location>
        <begin position="20"/>
        <end position="37"/>
    </location>
</feature>
<accession>A0A1F8BZH3</accession>
<evidence type="ECO:0000313" key="2">
    <source>
        <dbReference type="EMBL" id="OGM69493.1"/>
    </source>
</evidence>
<organism evidence="2 3">
    <name type="scientific">Candidatus Woesebacteria bacterium RIFCSPLOWO2_01_FULL_44_14</name>
    <dbReference type="NCBI Taxonomy" id="1802525"/>
    <lineage>
        <taxon>Bacteria</taxon>
        <taxon>Candidatus Woeseibacteriota</taxon>
    </lineage>
</organism>
<evidence type="ECO:0000256" key="1">
    <source>
        <dbReference type="SAM" id="Phobius"/>
    </source>
</evidence>
<keyword evidence="1" id="KW-0812">Transmembrane</keyword>
<sequence>MLKQLTLDQRGRVAEKVMDWGNLVFIGLVIVQVVPGGEVNLRTALFGVVALVGAYFGANRIMIRGGGRK</sequence>
<keyword evidence="1" id="KW-0472">Membrane</keyword>
<keyword evidence="1" id="KW-1133">Transmembrane helix</keyword>